<feature type="transmembrane region" description="Helical" evidence="2">
    <location>
        <begin position="6"/>
        <end position="28"/>
    </location>
</feature>
<evidence type="ECO:0000256" key="1">
    <source>
        <dbReference type="SAM" id="MobiDB-lite"/>
    </source>
</evidence>
<feature type="compositionally biased region" description="Low complexity" evidence="1">
    <location>
        <begin position="55"/>
        <end position="68"/>
    </location>
</feature>
<dbReference type="AlphaFoldDB" id="A0AAC9HKX1"/>
<accession>A0AAC9HKX1</accession>
<keyword evidence="2" id="KW-1133">Transmembrane helix</keyword>
<protein>
    <submittedName>
        <fullName evidence="3">Uncharacterized protein</fullName>
    </submittedName>
</protein>
<dbReference type="RefSeq" id="WP_069846086.1">
    <property type="nucleotide sequence ID" value="NZ_CP014859.1"/>
</dbReference>
<organism evidence="3 4">
    <name type="scientific">Actinoalloteichus hymeniacidonis</name>
    <dbReference type="NCBI Taxonomy" id="340345"/>
    <lineage>
        <taxon>Bacteria</taxon>
        <taxon>Bacillati</taxon>
        <taxon>Actinomycetota</taxon>
        <taxon>Actinomycetes</taxon>
        <taxon>Pseudonocardiales</taxon>
        <taxon>Pseudonocardiaceae</taxon>
        <taxon>Actinoalloteichus</taxon>
    </lineage>
</organism>
<gene>
    <name evidence="3" type="ORF">TL08_01845</name>
</gene>
<keyword evidence="2" id="KW-0472">Membrane</keyword>
<evidence type="ECO:0000313" key="3">
    <source>
        <dbReference type="EMBL" id="AOS61208.1"/>
    </source>
</evidence>
<proteinExistence type="predicted"/>
<dbReference type="Proteomes" id="UP000095210">
    <property type="component" value="Chromosome"/>
</dbReference>
<dbReference type="EMBL" id="CP014859">
    <property type="protein sequence ID" value="AOS61208.1"/>
    <property type="molecule type" value="Genomic_DNA"/>
</dbReference>
<evidence type="ECO:0000256" key="2">
    <source>
        <dbReference type="SAM" id="Phobius"/>
    </source>
</evidence>
<keyword evidence="4" id="KW-1185">Reference proteome</keyword>
<evidence type="ECO:0000313" key="4">
    <source>
        <dbReference type="Proteomes" id="UP000095210"/>
    </source>
</evidence>
<keyword evidence="2" id="KW-0812">Transmembrane</keyword>
<name>A0AAC9HKX1_9PSEU</name>
<reference evidence="4" key="1">
    <citation type="submission" date="2016-03" db="EMBL/GenBank/DDBJ databases">
        <title>Complete genome sequence of the type strain Actinoalloteichus hymeniacidonis DSM 45092.</title>
        <authorList>
            <person name="Schaffert L."/>
            <person name="Albersmeier A."/>
            <person name="Winkler A."/>
            <person name="Kalinowski J."/>
            <person name="Zotchev S."/>
            <person name="Ruckert C."/>
        </authorList>
    </citation>
    <scope>NUCLEOTIDE SEQUENCE [LARGE SCALE GENOMIC DNA]</scope>
    <source>
        <strain evidence="4">HPA177(T) (DSM 45092(T))</strain>
    </source>
</reference>
<feature type="compositionally biased region" description="Polar residues" evidence="1">
    <location>
        <begin position="149"/>
        <end position="161"/>
    </location>
</feature>
<sequence>MSIDGFVGTALGGLALMVFGVVLIWISFGEPVAVLASHSPRATRTASDHRYSPQATHTTARATAPRRIAASPRDEALLTIGWPDAATSTSSEWETEPDPFPLDDFAFEPARFDPTAGDVLLLRETLDADPAEDDFYCVAAIAARCWQTPSQSQEPQGSHQSPLHRHPTPSPGYVTAFTGSLDVPLRSAA</sequence>
<feature type="region of interest" description="Disordered" evidence="1">
    <location>
        <begin position="149"/>
        <end position="178"/>
    </location>
</feature>
<feature type="region of interest" description="Disordered" evidence="1">
    <location>
        <begin position="43"/>
        <end position="68"/>
    </location>
</feature>
<dbReference type="KEGG" id="ahm:TL08_01845"/>